<dbReference type="InterPro" id="IPR000120">
    <property type="entry name" value="Amidase"/>
</dbReference>
<protein>
    <submittedName>
        <fullName evidence="4">Amidase</fullName>
    </submittedName>
</protein>
<dbReference type="EMBL" id="BAABHO010000009">
    <property type="protein sequence ID" value="GAA4783079.1"/>
    <property type="molecule type" value="Genomic_DNA"/>
</dbReference>
<evidence type="ECO:0000256" key="1">
    <source>
        <dbReference type="ARBA" id="ARBA00009199"/>
    </source>
</evidence>
<organism evidence="4 5">
    <name type="scientific">Actinomycetospora chlora</name>
    <dbReference type="NCBI Taxonomy" id="663608"/>
    <lineage>
        <taxon>Bacteria</taxon>
        <taxon>Bacillati</taxon>
        <taxon>Actinomycetota</taxon>
        <taxon>Actinomycetes</taxon>
        <taxon>Pseudonocardiales</taxon>
        <taxon>Pseudonocardiaceae</taxon>
        <taxon>Actinomycetospora</taxon>
    </lineage>
</organism>
<dbReference type="Pfam" id="PF01425">
    <property type="entry name" value="Amidase"/>
    <property type="match status" value="1"/>
</dbReference>
<evidence type="ECO:0000259" key="3">
    <source>
        <dbReference type="Pfam" id="PF01425"/>
    </source>
</evidence>
<name>A0ABP9ALB9_9PSEU</name>
<comment type="caution">
    <text evidence="4">The sequence shown here is derived from an EMBL/GenBank/DDBJ whole genome shotgun (WGS) entry which is preliminary data.</text>
</comment>
<dbReference type="SUPFAM" id="SSF75304">
    <property type="entry name" value="Amidase signature (AS) enzymes"/>
    <property type="match status" value="1"/>
</dbReference>
<evidence type="ECO:0000256" key="2">
    <source>
        <dbReference type="SAM" id="MobiDB-lite"/>
    </source>
</evidence>
<sequence length="503" mass="51322">MSGAAFDRLLDPPPPAGAGPHADLLSHTLTELAGEIRAGRLGSRELTTACLERIDALDGRDGLNTVLLARGEAVLDEAAQRDEQQAAGAELGPLHGIPVGIKDAFATAGTRTTGGTAVLRDWVPDRDATAVARLTRAGALVLAKLNLHEAGFGVSSNNPHHGPVRNPYDPSRIAGGSSGGSGAAVAAHLCPAALGTDTGASVRHPAAMCGVVGVKPTLGRVGRGGLLGLSWSYDVAGPITRDVADAALMVRVLSSGPDDRDPAAVASPRGELPDLTGATRSVRGRRIGVPTGYFAEDNDPEIDRVLAAARDRLADAGAELVEVSVARADEAVATGFLTVLPEAVVLTEALLQEAGVPGGLASVLHQLGDDVRGALGSQVGPSAEPVPGHVYARAVHETVPAIRRGFLDALDGVDALLTPIAPAAAPPIVDGPSMTHNGRTVDLFETNIRYLFPVSVAGLPAVSVPGGVTADGLPVGLQLVGAPWREDLLLDLALAWQQLTTTA</sequence>
<gene>
    <name evidence="4" type="ORF">GCM10023200_15650</name>
</gene>
<feature type="region of interest" description="Disordered" evidence="2">
    <location>
        <begin position="257"/>
        <end position="276"/>
    </location>
</feature>
<feature type="domain" description="Amidase" evidence="3">
    <location>
        <begin position="45"/>
        <end position="490"/>
    </location>
</feature>
<evidence type="ECO:0000313" key="5">
    <source>
        <dbReference type="Proteomes" id="UP001500928"/>
    </source>
</evidence>
<dbReference type="PANTHER" id="PTHR11895">
    <property type="entry name" value="TRANSAMIDASE"/>
    <property type="match status" value="1"/>
</dbReference>
<dbReference type="InterPro" id="IPR036928">
    <property type="entry name" value="AS_sf"/>
</dbReference>
<dbReference type="InterPro" id="IPR020556">
    <property type="entry name" value="Amidase_CS"/>
</dbReference>
<dbReference type="InterPro" id="IPR023631">
    <property type="entry name" value="Amidase_dom"/>
</dbReference>
<keyword evidence="5" id="KW-1185">Reference proteome</keyword>
<dbReference type="PANTHER" id="PTHR11895:SF7">
    <property type="entry name" value="GLUTAMYL-TRNA(GLN) AMIDOTRANSFERASE SUBUNIT A, MITOCHONDRIAL"/>
    <property type="match status" value="1"/>
</dbReference>
<dbReference type="Gene3D" id="3.90.1300.10">
    <property type="entry name" value="Amidase signature (AS) domain"/>
    <property type="match status" value="1"/>
</dbReference>
<reference evidence="5" key="1">
    <citation type="journal article" date="2019" name="Int. J. Syst. Evol. Microbiol.">
        <title>The Global Catalogue of Microorganisms (GCM) 10K type strain sequencing project: providing services to taxonomists for standard genome sequencing and annotation.</title>
        <authorList>
            <consortium name="The Broad Institute Genomics Platform"/>
            <consortium name="The Broad Institute Genome Sequencing Center for Infectious Disease"/>
            <person name="Wu L."/>
            <person name="Ma J."/>
        </authorList>
    </citation>
    <scope>NUCLEOTIDE SEQUENCE [LARGE SCALE GENOMIC DNA]</scope>
    <source>
        <strain evidence="5">JCM 17979</strain>
    </source>
</reference>
<evidence type="ECO:0000313" key="4">
    <source>
        <dbReference type="EMBL" id="GAA4783079.1"/>
    </source>
</evidence>
<accession>A0ABP9ALB9</accession>
<comment type="similarity">
    <text evidence="1">Belongs to the amidase family.</text>
</comment>
<dbReference type="Proteomes" id="UP001500928">
    <property type="component" value="Unassembled WGS sequence"/>
</dbReference>
<dbReference type="PROSITE" id="PS00571">
    <property type="entry name" value="AMIDASES"/>
    <property type="match status" value="1"/>
</dbReference>
<proteinExistence type="inferred from homology"/>
<dbReference type="RefSeq" id="WP_345412674.1">
    <property type="nucleotide sequence ID" value="NZ_BAABHO010000009.1"/>
</dbReference>